<feature type="domain" description="Response regulatory" evidence="8">
    <location>
        <begin position="905"/>
        <end position="1021"/>
    </location>
</feature>
<dbReference type="Gene3D" id="1.10.287.130">
    <property type="match status" value="1"/>
</dbReference>
<keyword evidence="3 6" id="KW-0597">Phosphoprotein</keyword>
<dbReference type="PROSITE" id="PS50110">
    <property type="entry name" value="RESPONSE_REGULATORY"/>
    <property type="match status" value="1"/>
</dbReference>
<dbReference type="InterPro" id="IPR013767">
    <property type="entry name" value="PAS_fold"/>
</dbReference>
<dbReference type="Gene3D" id="3.30.450.20">
    <property type="entry name" value="PAS domain"/>
    <property type="match status" value="4"/>
</dbReference>
<feature type="domain" description="PAS" evidence="9">
    <location>
        <begin position="519"/>
        <end position="566"/>
    </location>
</feature>
<comment type="catalytic activity">
    <reaction evidence="1">
        <text>ATP + protein L-histidine = ADP + protein N-phospho-L-histidine.</text>
        <dbReference type="EC" id="2.7.13.3"/>
    </reaction>
</comment>
<dbReference type="Pfam" id="PF00072">
    <property type="entry name" value="Response_reg"/>
    <property type="match status" value="1"/>
</dbReference>
<dbReference type="InterPro" id="IPR035965">
    <property type="entry name" value="PAS-like_dom_sf"/>
</dbReference>
<dbReference type="InterPro" id="IPR036890">
    <property type="entry name" value="HATPase_C_sf"/>
</dbReference>
<evidence type="ECO:0000256" key="5">
    <source>
        <dbReference type="ARBA" id="ARBA00022777"/>
    </source>
</evidence>
<dbReference type="Pfam" id="PF13426">
    <property type="entry name" value="PAS_9"/>
    <property type="match status" value="2"/>
</dbReference>
<dbReference type="PROSITE" id="PS50113">
    <property type="entry name" value="PAC"/>
    <property type="match status" value="2"/>
</dbReference>
<evidence type="ECO:0000256" key="3">
    <source>
        <dbReference type="ARBA" id="ARBA00022553"/>
    </source>
</evidence>
<gene>
    <name evidence="11" type="ORF">DPPLL_28650</name>
</gene>
<dbReference type="Pfam" id="PF08447">
    <property type="entry name" value="PAS_3"/>
    <property type="match status" value="1"/>
</dbReference>
<dbReference type="InterPro" id="IPR001789">
    <property type="entry name" value="Sig_transdc_resp-reg_receiver"/>
</dbReference>
<evidence type="ECO:0000259" key="8">
    <source>
        <dbReference type="PROSITE" id="PS50110"/>
    </source>
</evidence>
<dbReference type="Pfam" id="PF00989">
    <property type="entry name" value="PAS"/>
    <property type="match status" value="1"/>
</dbReference>
<feature type="domain" description="PAS" evidence="9">
    <location>
        <begin position="140"/>
        <end position="211"/>
    </location>
</feature>
<dbReference type="InterPro" id="IPR001610">
    <property type="entry name" value="PAC"/>
</dbReference>
<evidence type="ECO:0000259" key="10">
    <source>
        <dbReference type="PROSITE" id="PS50113"/>
    </source>
</evidence>
<keyword evidence="4" id="KW-0808">Transferase</keyword>
<dbReference type="PANTHER" id="PTHR43304">
    <property type="entry name" value="PHYTOCHROME-LIKE PROTEIN CPH1"/>
    <property type="match status" value="1"/>
</dbReference>
<evidence type="ECO:0000256" key="6">
    <source>
        <dbReference type="PROSITE-ProRule" id="PRU00169"/>
    </source>
</evidence>
<accession>A0ABM7WC05</accession>
<dbReference type="RefSeq" id="WP_284151855.1">
    <property type="nucleotide sequence ID" value="NZ_AP025516.1"/>
</dbReference>
<sequence length="1029" mass="113474">MVRQARQKIPCEQLPIPACRFRTDGKVLETNRPFLAGTQASTDSPGSFIDTFVPSSAARLAADLASLADHEPALCRRLKDRVGNELLWTFVRENDGGAEQTYLAIGCPCSRASEDELPAVSVAARESSDRLAVEAALRTSEQQFRAVFEQAGVGVAQVDVWTGAVIKANRRFYQILGYGAEEVTSLKVRDITHPDDFPKDRERLASLLAGTIRQYTFEKRYLRKDGSSVWASITVSPMWEPGEEPRYCIGVVQDVSDRKAAEEALHQSEASYRSVLEHIQDVFYRTDAQGHLIMVSQAGVTLLGYDSELEMLGRHNSEFWALPEQRADLLARLEGTGSVFDYEVVLVRKDGVPVPVSTSSSFYRDADGAILGIEGVFRDITERKQAESELLRQKTLFESLFAGSPEAIAIVDRSDRVVAVNRAFTTVFGYDPSESVGRPINDLVASTELCADAQNISHEVVHDGKIVRSETVRRRKDGSPVEVAVLGYPILIGNEITGAFAIYRDITNRKLNERKVRESEERFAKAFHANPGPIVISDIETGLFLDVNERWLAMLGHSREETIGHTSKEIGIWDDPDHRDRMIARLKADGSFRDMQTVMRTKTGDHRHVLWSAETIMLGEQRVMLSLIHDVTAQIHAEEERRQLEEHVRQAQKMEAIGTLAGGIAHDFNNLLTTIMGNVALIQHRHQLEPSVRERIRVIEEMVQRGADLTKQLLGFAKGGKYEVRPADLNRLVEESLDMFGRAHREITIGCELTNPLPPVEIDRGQMHQVLLNIFINAAQAMPNGGTLTIRSNVEEIDGELVHGGSLLAGPYVRLAISDTGHGMDEKTMQRVFDPFFTTKPVGKGTGLGLASAYGIVKNHGGSIQVASSPGGGSTFTIHLPASRQPLHPGPDAQRPDVAGGLQETILVVDDEEMILAVSRDLLQELGYRVLVADSGVAALQLVAEDRQGIDLVILDMVLPDMDGSAIFDRLRELVPDIKVLLASGYSVDERARAILARGCRAFIQKPYSLEGLANKVREVLDSGAGLAS</sequence>
<feature type="domain" description="PAC" evidence="10">
    <location>
        <begin position="215"/>
        <end position="267"/>
    </location>
</feature>
<dbReference type="GO" id="GO:0016301">
    <property type="term" value="F:kinase activity"/>
    <property type="evidence" value="ECO:0007669"/>
    <property type="project" value="UniProtKB-KW"/>
</dbReference>
<dbReference type="SUPFAM" id="SSF47384">
    <property type="entry name" value="Homodimeric domain of signal transducing histidine kinase"/>
    <property type="match status" value="1"/>
</dbReference>
<dbReference type="EMBL" id="AP025516">
    <property type="protein sequence ID" value="BDD88500.1"/>
    <property type="molecule type" value="Genomic_DNA"/>
</dbReference>
<organism evidence="11 12">
    <name type="scientific">Desulfofustis limnaeus</name>
    <dbReference type="NCBI Taxonomy" id="2740163"/>
    <lineage>
        <taxon>Bacteria</taxon>
        <taxon>Pseudomonadati</taxon>
        <taxon>Thermodesulfobacteriota</taxon>
        <taxon>Desulfobulbia</taxon>
        <taxon>Desulfobulbales</taxon>
        <taxon>Desulfocapsaceae</taxon>
        <taxon>Desulfofustis</taxon>
    </lineage>
</organism>
<proteinExistence type="predicted"/>
<dbReference type="SMART" id="SM00388">
    <property type="entry name" value="HisKA"/>
    <property type="match status" value="1"/>
</dbReference>
<reference evidence="11 12" key="1">
    <citation type="submission" date="2022-01" db="EMBL/GenBank/DDBJ databases">
        <title>Desulfofustis limnae sp. nov., a novel mesophilic sulfate-reducing bacterium isolated from marsh soil.</title>
        <authorList>
            <person name="Watanabe M."/>
            <person name="Takahashi A."/>
            <person name="Kojima H."/>
            <person name="Fukui M."/>
        </authorList>
    </citation>
    <scope>NUCLEOTIDE SEQUENCE [LARGE SCALE GENOMIC DNA]</scope>
    <source>
        <strain evidence="11 12">PPLL</strain>
    </source>
</reference>
<dbReference type="CDD" id="cd00082">
    <property type="entry name" value="HisKA"/>
    <property type="match status" value="1"/>
</dbReference>
<dbReference type="SUPFAM" id="SSF52172">
    <property type="entry name" value="CheY-like"/>
    <property type="match status" value="1"/>
</dbReference>
<feature type="domain" description="PAC" evidence="10">
    <location>
        <begin position="340"/>
        <end position="392"/>
    </location>
</feature>
<dbReference type="PANTHER" id="PTHR43304:SF1">
    <property type="entry name" value="PAC DOMAIN-CONTAINING PROTEIN"/>
    <property type="match status" value="1"/>
</dbReference>
<dbReference type="InterPro" id="IPR011006">
    <property type="entry name" value="CheY-like_superfamily"/>
</dbReference>
<feature type="domain" description="Histidine kinase" evidence="7">
    <location>
        <begin position="663"/>
        <end position="884"/>
    </location>
</feature>
<evidence type="ECO:0000313" key="12">
    <source>
        <dbReference type="Proteomes" id="UP000830055"/>
    </source>
</evidence>
<evidence type="ECO:0000259" key="7">
    <source>
        <dbReference type="PROSITE" id="PS50109"/>
    </source>
</evidence>
<evidence type="ECO:0000256" key="2">
    <source>
        <dbReference type="ARBA" id="ARBA00012438"/>
    </source>
</evidence>
<feature type="domain" description="PAS" evidence="9">
    <location>
        <begin position="393"/>
        <end position="444"/>
    </location>
</feature>
<dbReference type="EC" id="2.7.13.3" evidence="2"/>
<keyword evidence="5 11" id="KW-0418">Kinase</keyword>
<evidence type="ECO:0000256" key="4">
    <source>
        <dbReference type="ARBA" id="ARBA00022679"/>
    </source>
</evidence>
<dbReference type="Pfam" id="PF02518">
    <property type="entry name" value="HATPase_c"/>
    <property type="match status" value="1"/>
</dbReference>
<evidence type="ECO:0000313" key="11">
    <source>
        <dbReference type="EMBL" id="BDD88500.1"/>
    </source>
</evidence>
<dbReference type="PROSITE" id="PS50112">
    <property type="entry name" value="PAS"/>
    <property type="match status" value="4"/>
</dbReference>
<dbReference type="SMART" id="SM00448">
    <property type="entry name" value="REC"/>
    <property type="match status" value="1"/>
</dbReference>
<dbReference type="Proteomes" id="UP000830055">
    <property type="component" value="Chromosome"/>
</dbReference>
<feature type="modified residue" description="4-aspartylphosphate" evidence="6">
    <location>
        <position position="956"/>
    </location>
</feature>
<dbReference type="CDD" id="cd00156">
    <property type="entry name" value="REC"/>
    <property type="match status" value="1"/>
</dbReference>
<dbReference type="Gene3D" id="3.40.50.2300">
    <property type="match status" value="1"/>
</dbReference>
<dbReference type="InterPro" id="IPR003594">
    <property type="entry name" value="HATPase_dom"/>
</dbReference>
<protein>
    <recommendedName>
        <fullName evidence="2">histidine kinase</fullName>
        <ecNumber evidence="2">2.7.13.3</ecNumber>
    </recommendedName>
</protein>
<dbReference type="SUPFAM" id="SSF55785">
    <property type="entry name" value="PYP-like sensor domain (PAS domain)"/>
    <property type="match status" value="4"/>
</dbReference>
<dbReference type="CDD" id="cd00130">
    <property type="entry name" value="PAS"/>
    <property type="match status" value="4"/>
</dbReference>
<dbReference type="SMART" id="SM00086">
    <property type="entry name" value="PAC"/>
    <property type="match status" value="4"/>
</dbReference>
<dbReference type="Pfam" id="PF00512">
    <property type="entry name" value="HisKA"/>
    <property type="match status" value="1"/>
</dbReference>
<dbReference type="InterPro" id="IPR005467">
    <property type="entry name" value="His_kinase_dom"/>
</dbReference>
<dbReference type="InterPro" id="IPR036097">
    <property type="entry name" value="HisK_dim/P_sf"/>
</dbReference>
<evidence type="ECO:0000256" key="1">
    <source>
        <dbReference type="ARBA" id="ARBA00000085"/>
    </source>
</evidence>
<dbReference type="SMART" id="SM00387">
    <property type="entry name" value="HATPase_c"/>
    <property type="match status" value="1"/>
</dbReference>
<dbReference type="PRINTS" id="PR00344">
    <property type="entry name" value="BCTRLSENSOR"/>
</dbReference>
<evidence type="ECO:0000259" key="9">
    <source>
        <dbReference type="PROSITE" id="PS50112"/>
    </source>
</evidence>
<dbReference type="InterPro" id="IPR052162">
    <property type="entry name" value="Sensor_kinase/Photoreceptor"/>
</dbReference>
<dbReference type="InterPro" id="IPR003661">
    <property type="entry name" value="HisK_dim/P_dom"/>
</dbReference>
<dbReference type="InterPro" id="IPR000700">
    <property type="entry name" value="PAS-assoc_C"/>
</dbReference>
<dbReference type="Gene3D" id="3.30.565.10">
    <property type="entry name" value="Histidine kinase-like ATPase, C-terminal domain"/>
    <property type="match status" value="1"/>
</dbReference>
<dbReference type="PROSITE" id="PS50109">
    <property type="entry name" value="HIS_KIN"/>
    <property type="match status" value="1"/>
</dbReference>
<dbReference type="SUPFAM" id="SSF55874">
    <property type="entry name" value="ATPase domain of HSP90 chaperone/DNA topoisomerase II/histidine kinase"/>
    <property type="match status" value="1"/>
</dbReference>
<feature type="domain" description="PAS" evidence="9">
    <location>
        <begin position="268"/>
        <end position="308"/>
    </location>
</feature>
<keyword evidence="12" id="KW-1185">Reference proteome</keyword>
<dbReference type="InterPro" id="IPR000014">
    <property type="entry name" value="PAS"/>
</dbReference>
<dbReference type="InterPro" id="IPR013655">
    <property type="entry name" value="PAS_fold_3"/>
</dbReference>
<name>A0ABM7WC05_9BACT</name>
<dbReference type="InterPro" id="IPR004358">
    <property type="entry name" value="Sig_transdc_His_kin-like_C"/>
</dbReference>
<dbReference type="NCBIfam" id="TIGR00229">
    <property type="entry name" value="sensory_box"/>
    <property type="match status" value="4"/>
</dbReference>
<dbReference type="SMART" id="SM00091">
    <property type="entry name" value="PAS"/>
    <property type="match status" value="5"/>
</dbReference>